<feature type="transmembrane region" description="Helical" evidence="1">
    <location>
        <begin position="61"/>
        <end position="79"/>
    </location>
</feature>
<dbReference type="GeneID" id="96257665"/>
<gene>
    <name evidence="2" type="ORF">JW613_03540</name>
</gene>
<keyword evidence="1" id="KW-1133">Transmembrane helix</keyword>
<keyword evidence="1" id="KW-0472">Membrane</keyword>
<proteinExistence type="predicted"/>
<feature type="transmembrane region" description="Helical" evidence="1">
    <location>
        <begin position="34"/>
        <end position="54"/>
    </location>
</feature>
<keyword evidence="3" id="KW-1185">Reference proteome</keyword>
<organism evidence="2 3">
    <name type="scientific">Streptomyces smyrnaeus</name>
    <dbReference type="NCBI Taxonomy" id="1387713"/>
    <lineage>
        <taxon>Bacteria</taxon>
        <taxon>Bacillati</taxon>
        <taxon>Actinomycetota</taxon>
        <taxon>Actinomycetes</taxon>
        <taxon>Kitasatosporales</taxon>
        <taxon>Streptomycetaceae</taxon>
        <taxon>Streptomyces</taxon>
    </lineage>
</organism>
<sequence>MTAGADLRLLRAAVFAAVCVTVSAAGHLLAADTVLPFGTLALGFGCVFVVAVALAGRERSLPGIAGLLALGQVVLHLVFSMGAGGQHSTAAAGSAVGAGSGPDSGGLQALAGKLLCNDSAAGMSDAEARRVVVRAGLDPQTATSGGTGAGGAAEHAAHAGHQAAAAAPFPDSPLDCLREAARAAAGMCEIPMLLGHLCAALLLGWMLRRGEAALWRLVRLSADAAAAAEELVAALALRTALALVRALHTGLLPRAVVRVRLDRPDDETAPRPLLLQHSVHRRGPPAQQADAFALAA</sequence>
<dbReference type="EMBL" id="JAFFZM010000002">
    <property type="protein sequence ID" value="MBO8197390.1"/>
    <property type="molecule type" value="Genomic_DNA"/>
</dbReference>
<reference evidence="2 3" key="1">
    <citation type="submission" date="2021-02" db="EMBL/GenBank/DDBJ databases">
        <title>Streptomyces spirodelae sp. nov., isolated from duckweed.</title>
        <authorList>
            <person name="Saimee Y."/>
            <person name="Duangmal K."/>
        </authorList>
    </citation>
    <scope>NUCLEOTIDE SEQUENCE [LARGE SCALE GENOMIC DNA]</scope>
    <source>
        <strain evidence="2 3">DSM 42105</strain>
    </source>
</reference>
<protein>
    <recommendedName>
        <fullName evidence="4">Integral membrane protein</fullName>
    </recommendedName>
</protein>
<name>A0ABS3XPS1_9ACTN</name>
<dbReference type="RefSeq" id="WP_209209257.1">
    <property type="nucleotide sequence ID" value="NZ_JAFFZM010000002.1"/>
</dbReference>
<evidence type="ECO:0000256" key="1">
    <source>
        <dbReference type="SAM" id="Phobius"/>
    </source>
</evidence>
<dbReference type="Proteomes" id="UP000721954">
    <property type="component" value="Unassembled WGS sequence"/>
</dbReference>
<evidence type="ECO:0000313" key="3">
    <source>
        <dbReference type="Proteomes" id="UP000721954"/>
    </source>
</evidence>
<accession>A0ABS3XPS1</accession>
<evidence type="ECO:0000313" key="2">
    <source>
        <dbReference type="EMBL" id="MBO8197390.1"/>
    </source>
</evidence>
<evidence type="ECO:0008006" key="4">
    <source>
        <dbReference type="Google" id="ProtNLM"/>
    </source>
</evidence>
<keyword evidence="1" id="KW-0812">Transmembrane</keyword>
<comment type="caution">
    <text evidence="2">The sequence shown here is derived from an EMBL/GenBank/DDBJ whole genome shotgun (WGS) entry which is preliminary data.</text>
</comment>